<dbReference type="PANTHER" id="PTHR37412">
    <property type="entry name" value="C2 DOMAIN-CONTAINING PROTEIN 5"/>
    <property type="match status" value="1"/>
</dbReference>
<evidence type="ECO:0000256" key="1">
    <source>
        <dbReference type="SAM" id="MobiDB-lite"/>
    </source>
</evidence>
<dbReference type="FunCoup" id="A0A2P6NJ33">
    <property type="interactions" value="23"/>
</dbReference>
<dbReference type="SMART" id="SM00239">
    <property type="entry name" value="C2"/>
    <property type="match status" value="1"/>
</dbReference>
<dbReference type="SUPFAM" id="SSF49562">
    <property type="entry name" value="C2 domain (Calcium/lipid-binding domain, CaLB)"/>
    <property type="match status" value="1"/>
</dbReference>
<dbReference type="GO" id="GO:0005544">
    <property type="term" value="F:calcium-dependent phospholipid binding"/>
    <property type="evidence" value="ECO:0007669"/>
    <property type="project" value="InterPro"/>
</dbReference>
<protein>
    <recommendedName>
        <fullName evidence="2">C2 domain-containing protein</fullName>
    </recommendedName>
</protein>
<dbReference type="GO" id="GO:0065002">
    <property type="term" value="P:intracellular protein transmembrane transport"/>
    <property type="evidence" value="ECO:0007669"/>
    <property type="project" value="TreeGrafter"/>
</dbReference>
<dbReference type="PANTHER" id="PTHR37412:SF2">
    <property type="entry name" value="C2 DOMAIN-CONTAINING PROTEIN 5"/>
    <property type="match status" value="1"/>
</dbReference>
<dbReference type="EMBL" id="MDYQ01000072">
    <property type="protein sequence ID" value="PRP83952.1"/>
    <property type="molecule type" value="Genomic_DNA"/>
</dbReference>
<dbReference type="InParanoid" id="A0A2P6NJ33"/>
<dbReference type="CDD" id="cd08688">
    <property type="entry name" value="C2_KIAA0528-like"/>
    <property type="match status" value="1"/>
</dbReference>
<organism evidence="3 4">
    <name type="scientific">Planoprotostelium fungivorum</name>
    <dbReference type="NCBI Taxonomy" id="1890364"/>
    <lineage>
        <taxon>Eukaryota</taxon>
        <taxon>Amoebozoa</taxon>
        <taxon>Evosea</taxon>
        <taxon>Variosea</taxon>
        <taxon>Cavosteliida</taxon>
        <taxon>Cavosteliaceae</taxon>
        <taxon>Planoprotostelium</taxon>
    </lineage>
</organism>
<name>A0A2P6NJ33_9EUKA</name>
<dbReference type="InterPro" id="IPR000008">
    <property type="entry name" value="C2_dom"/>
</dbReference>
<dbReference type="GO" id="GO:0090314">
    <property type="term" value="P:positive regulation of protein targeting to membrane"/>
    <property type="evidence" value="ECO:0007669"/>
    <property type="project" value="TreeGrafter"/>
</dbReference>
<dbReference type="InterPro" id="IPR057815">
    <property type="entry name" value="C2CD5_C"/>
</dbReference>
<evidence type="ECO:0000313" key="4">
    <source>
        <dbReference type="Proteomes" id="UP000241769"/>
    </source>
</evidence>
<dbReference type="Pfam" id="PF00168">
    <property type="entry name" value="C2"/>
    <property type="match status" value="1"/>
</dbReference>
<feature type="domain" description="C2" evidence="2">
    <location>
        <begin position="1"/>
        <end position="108"/>
    </location>
</feature>
<gene>
    <name evidence="3" type="ORF">PROFUN_08636</name>
</gene>
<feature type="region of interest" description="Disordered" evidence="1">
    <location>
        <begin position="603"/>
        <end position="645"/>
    </location>
</feature>
<accession>A0A2P6NJ33</accession>
<dbReference type="Pfam" id="PF23128">
    <property type="entry name" value="YbjQ_4"/>
    <property type="match status" value="1"/>
</dbReference>
<proteinExistence type="predicted"/>
<dbReference type="OrthoDB" id="419768at2759"/>
<dbReference type="GO" id="GO:0010828">
    <property type="term" value="P:positive regulation of D-glucose transmembrane transport"/>
    <property type="evidence" value="ECO:0007669"/>
    <property type="project" value="TreeGrafter"/>
</dbReference>
<dbReference type="AlphaFoldDB" id="A0A2P6NJ33"/>
<dbReference type="InterPro" id="IPR056431">
    <property type="entry name" value="C2CD5_YbjQ-rel_dom"/>
</dbReference>
<dbReference type="InterPro" id="IPR038983">
    <property type="entry name" value="C2CD5"/>
</dbReference>
<dbReference type="GO" id="GO:0031340">
    <property type="term" value="P:positive regulation of vesicle fusion"/>
    <property type="evidence" value="ECO:0007669"/>
    <property type="project" value="TreeGrafter"/>
</dbReference>
<dbReference type="PROSITE" id="PS50004">
    <property type="entry name" value="C2"/>
    <property type="match status" value="1"/>
</dbReference>
<dbReference type="InterPro" id="IPR056430">
    <property type="entry name" value="C2CD5_YbjQ-like_dom"/>
</dbReference>
<dbReference type="Gene3D" id="2.60.40.150">
    <property type="entry name" value="C2 domain"/>
    <property type="match status" value="1"/>
</dbReference>
<comment type="caution">
    <text evidence="3">The sequence shown here is derived from an EMBL/GenBank/DDBJ whole genome shotgun (WGS) entry which is preliminary data.</text>
</comment>
<dbReference type="InterPro" id="IPR035892">
    <property type="entry name" value="C2_domain_sf"/>
</dbReference>
<dbReference type="GO" id="GO:0005509">
    <property type="term" value="F:calcium ion binding"/>
    <property type="evidence" value="ECO:0007669"/>
    <property type="project" value="TreeGrafter"/>
</dbReference>
<dbReference type="GO" id="GO:0072659">
    <property type="term" value="P:protein localization to plasma membrane"/>
    <property type="evidence" value="ECO:0007669"/>
    <property type="project" value="TreeGrafter"/>
</dbReference>
<dbReference type="InterPro" id="IPR037785">
    <property type="entry name" value="C2_C2CD5"/>
</dbReference>
<dbReference type="GO" id="GO:0005886">
    <property type="term" value="C:plasma membrane"/>
    <property type="evidence" value="ECO:0007669"/>
    <property type="project" value="TreeGrafter"/>
</dbReference>
<sequence length="946" mass="106147">MPCTVKVRVIEARNLPVMDRSSDLTDAYVELRFLDSVKKTEIRRKTLNPIWNEDFRFEVPQDSQLQDHPIKLKVYDHDVVSADDVIGTIHVDLNCLLNKSGGQIAGWFPIFDTLRGIRGDLNIVVKVELFGDVNEFREASTGVQFIASSKPELFHEIVESQGLVAYIVVKSDPEYHWMDNFRASRISNEERQLLLYNLSGKLRRHIGKKAIEMGGNTVLGYNQYFDLEGENGIVARGYGTCCTTKDIREGGINTEDASPLVPKKIASLNIPHSGSLENMSTILSTPEIKDNMMNSSNFPVKLLTLNNFEIEDVERFGGIVIARSVKYLSHAKSSSAKGGKKLRNEWWQEIREEIRTHARFFGCDTVIGYHEMFTMDCDKEICVLTAVGTAAMMSSKYSGPIFNDQTSTATREEKIKRKAQECSNHFCHIPHKHRKPPYNMKLTLCNICKKKYVPQVLITSIEPPNGISVTGKGCLLEARICREKKKFQGEMNAIAVSEGLPFMEYNLHRQLMYKLRIMGMNAAFRLKMQIAIGESLIVAIATATAFFIPALPSPRTLQINRSLDVVDEEDKQLLAIQNRIVYLSRQNQLQLANASTVQYSQQSQSTTLSTTPGNETIQPALTPEDQTIVPEDEELKSSSEGDPNRSFIVEVDDSMDEDIMAVLLEPPIPHGFSFCNTETLPGGNPVKSNGQMITAIRRVEWQTSTKRMNQQFSSIFHNLYSTILFKVRALAPCCLCSLTVDIHLPRDDQLEITLNAMVVLESEETAAEEERNASVASTPASSSGLFSEEELQFSMEMVQQKKSLNLHRMAGLIELLEQDSRSNPRGVELTPMTFIPGTHLLKYIGRINMHLIKESFTVKEQGGLGNFTHVFVNEVHAVVRSHVAALGGNALLSYRVDESTIVENASKNQCYCLLSISGDVALVFSDRSHEHISDQLEEMSLNESIQ</sequence>
<dbReference type="Pfam" id="PF23025">
    <property type="entry name" value="YbjQ_2"/>
    <property type="match status" value="3"/>
</dbReference>
<keyword evidence="4" id="KW-1185">Reference proteome</keyword>
<dbReference type="Proteomes" id="UP000241769">
    <property type="component" value="Unassembled WGS sequence"/>
</dbReference>
<evidence type="ECO:0000259" key="2">
    <source>
        <dbReference type="PROSITE" id="PS50004"/>
    </source>
</evidence>
<dbReference type="Pfam" id="PF23028">
    <property type="entry name" value="YbjQ_3"/>
    <property type="match status" value="1"/>
</dbReference>
<reference evidence="3 4" key="1">
    <citation type="journal article" date="2018" name="Genome Biol. Evol.">
        <title>Multiple Roots of Fruiting Body Formation in Amoebozoa.</title>
        <authorList>
            <person name="Hillmann F."/>
            <person name="Forbes G."/>
            <person name="Novohradska S."/>
            <person name="Ferling I."/>
            <person name="Riege K."/>
            <person name="Groth M."/>
            <person name="Westermann M."/>
            <person name="Marz M."/>
            <person name="Spaller T."/>
            <person name="Winckler T."/>
            <person name="Schaap P."/>
            <person name="Glockner G."/>
        </authorList>
    </citation>
    <scope>NUCLEOTIDE SEQUENCE [LARGE SCALE GENOMIC DNA]</scope>
    <source>
        <strain evidence="3 4">Jena</strain>
    </source>
</reference>
<evidence type="ECO:0000313" key="3">
    <source>
        <dbReference type="EMBL" id="PRP83952.1"/>
    </source>
</evidence>